<comment type="caution">
    <text evidence="1">The sequence shown here is derived from an EMBL/GenBank/DDBJ whole genome shotgun (WGS) entry which is preliminary data.</text>
</comment>
<dbReference type="Pfam" id="PF05380">
    <property type="entry name" value="Peptidase_A17"/>
    <property type="match status" value="1"/>
</dbReference>
<proteinExistence type="predicted"/>
<accession>A0A8X7BGR2</accession>
<dbReference type="InterPro" id="IPR008042">
    <property type="entry name" value="Retrotrans_Pao"/>
</dbReference>
<keyword evidence="2" id="KW-1185">Reference proteome</keyword>
<evidence type="ECO:0000313" key="1">
    <source>
        <dbReference type="EMBL" id="GFY30558.1"/>
    </source>
</evidence>
<organism evidence="1 2">
    <name type="scientific">Trichonephila clavipes</name>
    <name type="common">Golden silk orbweaver</name>
    <name type="synonym">Nephila clavipes</name>
    <dbReference type="NCBI Taxonomy" id="2585209"/>
    <lineage>
        <taxon>Eukaryota</taxon>
        <taxon>Metazoa</taxon>
        <taxon>Ecdysozoa</taxon>
        <taxon>Arthropoda</taxon>
        <taxon>Chelicerata</taxon>
        <taxon>Arachnida</taxon>
        <taxon>Araneae</taxon>
        <taxon>Araneomorphae</taxon>
        <taxon>Entelegynae</taxon>
        <taxon>Araneoidea</taxon>
        <taxon>Nephilidae</taxon>
        <taxon>Trichonephila</taxon>
    </lineage>
</organism>
<evidence type="ECO:0000313" key="2">
    <source>
        <dbReference type="Proteomes" id="UP000887159"/>
    </source>
</evidence>
<name>A0A8X7BGR2_TRICX</name>
<dbReference type="AlphaFoldDB" id="A0A8X7BGR2"/>
<protein>
    <submittedName>
        <fullName evidence="1">Uncharacterized protein</fullName>
    </submittedName>
</protein>
<dbReference type="EMBL" id="BMAU01021393">
    <property type="protein sequence ID" value="GFY30558.1"/>
    <property type="molecule type" value="Genomic_DNA"/>
</dbReference>
<dbReference type="Proteomes" id="UP000887159">
    <property type="component" value="Unassembled WGS sequence"/>
</dbReference>
<sequence length="111" mass="12277">MFARGNHTRVAQFYVISKNPRELKIYRYILTDSYVKLMLLGYADASESAYGAVVYMHCVKEDNTITIKLIDSTSLVSLIKNHLHSSPLTLSVLAAGSISRTSSPLSTSTFS</sequence>
<reference evidence="1" key="1">
    <citation type="submission" date="2020-08" db="EMBL/GenBank/DDBJ databases">
        <title>Multicomponent nature underlies the extraordinary mechanical properties of spider dragline silk.</title>
        <authorList>
            <person name="Kono N."/>
            <person name="Nakamura H."/>
            <person name="Mori M."/>
            <person name="Yoshida Y."/>
            <person name="Ohtoshi R."/>
            <person name="Malay A.D."/>
            <person name="Moran D.A.P."/>
            <person name="Tomita M."/>
            <person name="Numata K."/>
            <person name="Arakawa K."/>
        </authorList>
    </citation>
    <scope>NUCLEOTIDE SEQUENCE</scope>
</reference>
<gene>
    <name evidence="1" type="ORF">TNCV_3523211</name>
</gene>